<dbReference type="Pfam" id="PF00515">
    <property type="entry name" value="TPR_1"/>
    <property type="match status" value="1"/>
</dbReference>
<feature type="region of interest" description="Disordered" evidence="8">
    <location>
        <begin position="98"/>
        <end position="129"/>
    </location>
</feature>
<dbReference type="Gene3D" id="1.25.40.10">
    <property type="entry name" value="Tetratricopeptide repeat domain"/>
    <property type="match status" value="2"/>
</dbReference>
<dbReference type="AlphaFoldDB" id="A0A947DK13"/>
<feature type="transmembrane region" description="Helical" evidence="9">
    <location>
        <begin position="371"/>
        <end position="393"/>
    </location>
</feature>
<name>A0A947DK13_9CYAN</name>
<dbReference type="PROSITE" id="PS50293">
    <property type="entry name" value="TPR_REGION"/>
    <property type="match status" value="1"/>
</dbReference>
<dbReference type="PANTHER" id="PTHR44943">
    <property type="entry name" value="CELLULOSE SYNTHASE OPERON PROTEIN C"/>
    <property type="match status" value="1"/>
</dbReference>
<evidence type="ECO:0000256" key="1">
    <source>
        <dbReference type="ARBA" id="ARBA00004141"/>
    </source>
</evidence>
<dbReference type="Proteomes" id="UP000717364">
    <property type="component" value="Unassembled WGS sequence"/>
</dbReference>
<feature type="transmembrane region" description="Helical" evidence="9">
    <location>
        <begin position="259"/>
        <end position="282"/>
    </location>
</feature>
<dbReference type="Pfam" id="PF07719">
    <property type="entry name" value="TPR_2"/>
    <property type="match status" value="1"/>
</dbReference>
<dbReference type="InterPro" id="IPR011990">
    <property type="entry name" value="TPR-like_helical_dom_sf"/>
</dbReference>
<comment type="caution">
    <text evidence="11">The sequence shown here is derived from an EMBL/GenBank/DDBJ whole genome shotgun (WGS) entry which is preliminary data.</text>
</comment>
<evidence type="ECO:0000313" key="11">
    <source>
        <dbReference type="EMBL" id="MBT9317670.1"/>
    </source>
</evidence>
<dbReference type="PROSITE" id="PS50005">
    <property type="entry name" value="TPR"/>
    <property type="match status" value="3"/>
</dbReference>
<dbReference type="Pfam" id="PF13181">
    <property type="entry name" value="TPR_8"/>
    <property type="match status" value="1"/>
</dbReference>
<dbReference type="InterPro" id="IPR010432">
    <property type="entry name" value="RDD"/>
</dbReference>
<evidence type="ECO:0000256" key="4">
    <source>
        <dbReference type="ARBA" id="ARBA00022803"/>
    </source>
</evidence>
<evidence type="ECO:0000256" key="8">
    <source>
        <dbReference type="SAM" id="MobiDB-lite"/>
    </source>
</evidence>
<dbReference type="InterPro" id="IPR019734">
    <property type="entry name" value="TPR_rpt"/>
</dbReference>
<dbReference type="Pfam" id="PF06271">
    <property type="entry name" value="RDD"/>
    <property type="match status" value="1"/>
</dbReference>
<evidence type="ECO:0000259" key="10">
    <source>
        <dbReference type="Pfam" id="PF06271"/>
    </source>
</evidence>
<keyword evidence="6 9" id="KW-0472">Membrane</keyword>
<feature type="transmembrane region" description="Helical" evidence="9">
    <location>
        <begin position="338"/>
        <end position="359"/>
    </location>
</feature>
<feature type="repeat" description="TPR" evidence="7">
    <location>
        <begin position="575"/>
        <end position="608"/>
    </location>
</feature>
<accession>A0A947DK13</accession>
<dbReference type="PANTHER" id="PTHR44943:SF8">
    <property type="entry name" value="TPR REPEAT-CONTAINING PROTEIN MJ0263"/>
    <property type="match status" value="1"/>
</dbReference>
<evidence type="ECO:0000256" key="2">
    <source>
        <dbReference type="ARBA" id="ARBA00022692"/>
    </source>
</evidence>
<keyword evidence="2 9" id="KW-0812">Transmembrane</keyword>
<evidence type="ECO:0000256" key="9">
    <source>
        <dbReference type="SAM" id="Phobius"/>
    </source>
</evidence>
<dbReference type="GO" id="GO:0016020">
    <property type="term" value="C:membrane"/>
    <property type="evidence" value="ECO:0007669"/>
    <property type="project" value="UniProtKB-SubCell"/>
</dbReference>
<reference evidence="11" key="1">
    <citation type="submission" date="2020-11" db="EMBL/GenBank/DDBJ databases">
        <authorList>
            <person name="Konstantinou D."/>
            <person name="Gkelis S."/>
            <person name="Popin R."/>
            <person name="Fewer D."/>
            <person name="Sivonen K."/>
        </authorList>
    </citation>
    <scope>NUCLEOTIDE SEQUENCE</scope>
    <source>
        <strain evidence="11">TAU-MAC 1115</strain>
    </source>
</reference>
<feature type="compositionally biased region" description="Low complexity" evidence="8">
    <location>
        <begin position="98"/>
        <end position="114"/>
    </location>
</feature>
<evidence type="ECO:0000256" key="5">
    <source>
        <dbReference type="ARBA" id="ARBA00022989"/>
    </source>
</evidence>
<keyword evidence="4 7" id="KW-0802">TPR repeat</keyword>
<dbReference type="SUPFAM" id="SSF48452">
    <property type="entry name" value="TPR-like"/>
    <property type="match status" value="1"/>
</dbReference>
<organism evidence="11 12">
    <name type="scientific">Leptothoe spongobia TAU-MAC 1115</name>
    <dbReference type="NCBI Taxonomy" id="1967444"/>
    <lineage>
        <taxon>Bacteria</taxon>
        <taxon>Bacillati</taxon>
        <taxon>Cyanobacteriota</taxon>
        <taxon>Cyanophyceae</taxon>
        <taxon>Nodosilineales</taxon>
        <taxon>Cymatolegaceae</taxon>
        <taxon>Leptothoe</taxon>
        <taxon>Leptothoe spongobia</taxon>
    </lineage>
</organism>
<proteinExistence type="predicted"/>
<keyword evidence="12" id="KW-1185">Reference proteome</keyword>
<dbReference type="SMART" id="SM00028">
    <property type="entry name" value="TPR"/>
    <property type="match status" value="5"/>
</dbReference>
<dbReference type="InterPro" id="IPR013105">
    <property type="entry name" value="TPR_2"/>
</dbReference>
<evidence type="ECO:0000313" key="12">
    <source>
        <dbReference type="Proteomes" id="UP000717364"/>
    </source>
</evidence>
<dbReference type="InterPro" id="IPR051685">
    <property type="entry name" value="Ycf3/AcsC/BcsC/TPR_MFPF"/>
</dbReference>
<reference evidence="11" key="2">
    <citation type="journal article" date="2021" name="Mar. Drugs">
        <title>Genome Reduction and Secondary Metabolism of the Marine Sponge-Associated Cyanobacterium Leptothoe.</title>
        <authorList>
            <person name="Konstantinou D."/>
            <person name="Popin R.V."/>
            <person name="Fewer D.P."/>
            <person name="Sivonen K."/>
            <person name="Gkelis S."/>
        </authorList>
    </citation>
    <scope>NUCLEOTIDE SEQUENCE</scope>
    <source>
        <strain evidence="11">TAU-MAC 1115</strain>
    </source>
</reference>
<dbReference type="RefSeq" id="WP_215610735.1">
    <property type="nucleotide sequence ID" value="NZ_JADOES010000054.1"/>
</dbReference>
<evidence type="ECO:0000256" key="6">
    <source>
        <dbReference type="ARBA" id="ARBA00023136"/>
    </source>
</evidence>
<feature type="transmembrane region" description="Helical" evidence="9">
    <location>
        <begin position="478"/>
        <end position="496"/>
    </location>
</feature>
<dbReference type="EMBL" id="JADOES010000054">
    <property type="protein sequence ID" value="MBT9317670.1"/>
    <property type="molecule type" value="Genomic_DNA"/>
</dbReference>
<keyword evidence="5 9" id="KW-1133">Transmembrane helix</keyword>
<feature type="repeat" description="TPR" evidence="7">
    <location>
        <begin position="541"/>
        <end position="574"/>
    </location>
</feature>
<feature type="transmembrane region" description="Helical" evidence="9">
    <location>
        <begin position="231"/>
        <end position="253"/>
    </location>
</feature>
<feature type="transmembrane region" description="Helical" evidence="9">
    <location>
        <begin position="190"/>
        <end position="210"/>
    </location>
</feature>
<protein>
    <submittedName>
        <fullName evidence="11">Tetratricopeptide repeat protein</fullName>
    </submittedName>
</protein>
<feature type="repeat" description="TPR" evidence="7">
    <location>
        <begin position="643"/>
        <end position="676"/>
    </location>
</feature>
<keyword evidence="3" id="KW-0677">Repeat</keyword>
<feature type="compositionally biased region" description="Polar residues" evidence="8">
    <location>
        <begin position="115"/>
        <end position="129"/>
    </location>
</feature>
<gene>
    <name evidence="11" type="ORF">IXB50_19805</name>
</gene>
<evidence type="ECO:0000256" key="7">
    <source>
        <dbReference type="PROSITE-ProRule" id="PRU00339"/>
    </source>
</evidence>
<evidence type="ECO:0000256" key="3">
    <source>
        <dbReference type="ARBA" id="ARBA00022737"/>
    </source>
</evidence>
<sequence length="686" mass="75698">MEQTLKLAAKAGDPNAIAQLIAQALRSKKITARAVRTDTKLVILLSAEETPAHSQADFIKKGLAKIQPQGIKTVAVRAQNASSTRIAWAKQWYLLQPTQSPQPHSSPASPEASTIAPSAQPISRDQDVTSHSSALGQIAPLAGDVAQPADTGIWRDKNLLVMRRGAQLPDRCIKTNQPAQGKRYQAELRWLPWWYIFLGAISLFAAIFLSHRATLSVGMTERQLKKYKQSAFVGWILTALGVILCIAPLALPIDKYPEWVKWILILGLILLLIGPVISLIVARPVSIATIRGDFIWLRGVSKPYLNRLPEWQPARQQQAIKATVAQSIKPWHRWEARLFDSFISCLLAVVLLDIFWPSVIELTFSNQAHDIAFTAIILLLHAVLFEPILLCSWGTTPGKALLRIQVRQRNGQKLSYLQAVNRSLSVGVGGMALGIHPISLFTMLSGYRQLTTKGITTWDRVGGFTVSHQKVSVLRRSVIAALIGLFVFLGVVGTIVEESGYANHSIAQESIVNGDNFLNAAQYQDALEAYDDAIEIGANDAVTWGNRGFALHGLEQYEEALISYDKSIKIDANDALAWNARGNVLSDLGRYEEAVASYDRAIELEPHNAFIWTHRGLALGVLGKHEQALASLKTALDQDRNDAFIWFAHSNLLYKMGKYAEAQSAYQRAISLEPSLIDEINKVNGL</sequence>
<comment type="subcellular location">
    <subcellularLocation>
        <location evidence="1">Membrane</location>
        <topology evidence="1">Multi-pass membrane protein</topology>
    </subcellularLocation>
</comment>
<feature type="domain" description="RDD" evidence="10">
    <location>
        <begin position="330"/>
        <end position="445"/>
    </location>
</feature>